<keyword evidence="6" id="KW-0238">DNA-binding</keyword>
<dbReference type="EMBL" id="BMAC01000711">
    <property type="protein sequence ID" value="GFQ01824.1"/>
    <property type="molecule type" value="Genomic_DNA"/>
</dbReference>
<dbReference type="Pfam" id="PF02362">
    <property type="entry name" value="B3"/>
    <property type="match status" value="1"/>
</dbReference>
<comment type="subcellular location">
    <subcellularLocation>
        <location evidence="1">Nucleus</location>
    </subcellularLocation>
</comment>
<keyword evidence="13" id="KW-1185">Reference proteome</keyword>
<dbReference type="SMART" id="SM01019">
    <property type="entry name" value="B3"/>
    <property type="match status" value="1"/>
</dbReference>
<proteinExistence type="predicted"/>
<feature type="region of interest" description="Disordered" evidence="9">
    <location>
        <begin position="405"/>
        <end position="466"/>
    </location>
</feature>
<keyword evidence="2" id="KW-0479">Metal-binding</keyword>
<feature type="region of interest" description="Disordered" evidence="9">
    <location>
        <begin position="340"/>
        <end position="361"/>
    </location>
</feature>
<feature type="compositionally biased region" description="Low complexity" evidence="9">
    <location>
        <begin position="340"/>
        <end position="355"/>
    </location>
</feature>
<keyword evidence="8" id="KW-0539">Nucleus</keyword>
<dbReference type="GO" id="GO:0005634">
    <property type="term" value="C:nucleus"/>
    <property type="evidence" value="ECO:0007669"/>
    <property type="project" value="UniProtKB-SubCell"/>
</dbReference>
<evidence type="ECO:0000256" key="3">
    <source>
        <dbReference type="ARBA" id="ARBA00022771"/>
    </source>
</evidence>
<evidence type="ECO:0000256" key="7">
    <source>
        <dbReference type="ARBA" id="ARBA00023163"/>
    </source>
</evidence>
<evidence type="ECO:0000256" key="4">
    <source>
        <dbReference type="ARBA" id="ARBA00022833"/>
    </source>
</evidence>
<evidence type="ECO:0000256" key="1">
    <source>
        <dbReference type="ARBA" id="ARBA00004123"/>
    </source>
</evidence>
<evidence type="ECO:0000259" key="10">
    <source>
        <dbReference type="PROSITE" id="PS50863"/>
    </source>
</evidence>
<evidence type="ECO:0000256" key="2">
    <source>
        <dbReference type="ARBA" id="ARBA00022723"/>
    </source>
</evidence>
<dbReference type="Gene3D" id="3.30.40.100">
    <property type="match status" value="1"/>
</dbReference>
<dbReference type="Proteomes" id="UP000653305">
    <property type="component" value="Unassembled WGS sequence"/>
</dbReference>
<gene>
    <name evidence="12" type="ORF">PHJA_002326300</name>
</gene>
<dbReference type="Pfam" id="PF07496">
    <property type="entry name" value="zf-CW"/>
    <property type="match status" value="1"/>
</dbReference>
<accession>A0A830D103</accession>
<dbReference type="PROSITE" id="PS50863">
    <property type="entry name" value="B3"/>
    <property type="match status" value="1"/>
</dbReference>
<dbReference type="SUPFAM" id="SSF101936">
    <property type="entry name" value="DNA-binding pseudobarrel domain"/>
    <property type="match status" value="1"/>
</dbReference>
<dbReference type="PROSITE" id="PS51050">
    <property type="entry name" value="ZF_CW"/>
    <property type="match status" value="1"/>
</dbReference>
<reference evidence="12" key="1">
    <citation type="submission" date="2020-07" db="EMBL/GenBank/DDBJ databases">
        <title>Ethylene signaling mediates host invasion by parasitic plants.</title>
        <authorList>
            <person name="Yoshida S."/>
        </authorList>
    </citation>
    <scope>NUCLEOTIDE SEQUENCE</scope>
    <source>
        <strain evidence="12">Okayama</strain>
    </source>
</reference>
<organism evidence="12 13">
    <name type="scientific">Phtheirospermum japonicum</name>
    <dbReference type="NCBI Taxonomy" id="374723"/>
    <lineage>
        <taxon>Eukaryota</taxon>
        <taxon>Viridiplantae</taxon>
        <taxon>Streptophyta</taxon>
        <taxon>Embryophyta</taxon>
        <taxon>Tracheophyta</taxon>
        <taxon>Spermatophyta</taxon>
        <taxon>Magnoliopsida</taxon>
        <taxon>eudicotyledons</taxon>
        <taxon>Gunneridae</taxon>
        <taxon>Pentapetalae</taxon>
        <taxon>asterids</taxon>
        <taxon>lamiids</taxon>
        <taxon>Lamiales</taxon>
        <taxon>Orobanchaceae</taxon>
        <taxon>Orobanchaceae incertae sedis</taxon>
        <taxon>Phtheirospermum</taxon>
    </lineage>
</organism>
<evidence type="ECO:0000256" key="5">
    <source>
        <dbReference type="ARBA" id="ARBA00023015"/>
    </source>
</evidence>
<dbReference type="InterPro" id="IPR003340">
    <property type="entry name" value="B3_DNA-bd"/>
</dbReference>
<dbReference type="InterPro" id="IPR015300">
    <property type="entry name" value="DNA-bd_pseudobarrel_sf"/>
</dbReference>
<comment type="caution">
    <text evidence="12">The sequence shown here is derived from an EMBL/GenBank/DDBJ whole genome shotgun (WGS) entry which is preliminary data.</text>
</comment>
<dbReference type="PANTHER" id="PTHR46245:SF10">
    <property type="entry name" value="B3 DOMAIN-CONTAINING TRANSCRIPTION FACTOR VAL3"/>
    <property type="match status" value="1"/>
</dbReference>
<dbReference type="GO" id="GO:0008270">
    <property type="term" value="F:zinc ion binding"/>
    <property type="evidence" value="ECO:0007669"/>
    <property type="project" value="UniProtKB-KW"/>
</dbReference>
<name>A0A830D103_9LAMI</name>
<dbReference type="GO" id="GO:0003677">
    <property type="term" value="F:DNA binding"/>
    <property type="evidence" value="ECO:0007669"/>
    <property type="project" value="UniProtKB-KW"/>
</dbReference>
<feature type="domain" description="TF-B3" evidence="10">
    <location>
        <begin position="1"/>
        <end position="99"/>
    </location>
</feature>
<feature type="domain" description="CW-type" evidence="11">
    <location>
        <begin position="243"/>
        <end position="293"/>
    </location>
</feature>
<dbReference type="AlphaFoldDB" id="A0A830D103"/>
<sequence length="477" mass="52680">MLSASDAGRIGRLVVPKKCAEAYLPQISQPEGLPLKVQDVQGKEWVFQFRFWPNNNSRMYVLEGITPCIQSMQLQAGDVVTFSRLDPEGKLVMGCRKASAVLSSDQGKILGVAAAPTAKSGDEVTNTIVGSDASNLRDVTATNKPGDVITVNGHTKAEKMLEDKPIIQSKRKSNNLGAKNKRLRIVSEDAIQLNLTWREAQGLMRPPEKIVPSIFVVEGCEFEEFEGAAPVIGRPTIHGTDDFSAKIQWVQCEDCFKWRKVPVDALLPSRWICSDNAWDPDRSQCSSAEELTKEQLEHMLPMTNTESSSNKLEIDEEVDTDLFVALEGLDKLANLAINEENANENEAGPASSSENTTKHPRHKPGCVCIVCLQPPSGKGSKHDQSCECVVCSALKRRFRTLTERRERKQLEQETETYAGPTQLPEKAEDLEESSVSPLKGQIDLNIQPEREEESSPGSGVGGPMSFAQRCFRRMLGR</sequence>
<keyword evidence="7" id="KW-0804">Transcription</keyword>
<protein>
    <submittedName>
        <fullName evidence="12">B3 domain-containing protein os07g0563300</fullName>
    </submittedName>
</protein>
<evidence type="ECO:0000256" key="9">
    <source>
        <dbReference type="SAM" id="MobiDB-lite"/>
    </source>
</evidence>
<evidence type="ECO:0000256" key="6">
    <source>
        <dbReference type="ARBA" id="ARBA00023125"/>
    </source>
</evidence>
<evidence type="ECO:0000313" key="13">
    <source>
        <dbReference type="Proteomes" id="UP000653305"/>
    </source>
</evidence>
<evidence type="ECO:0000259" key="11">
    <source>
        <dbReference type="PROSITE" id="PS51050"/>
    </source>
</evidence>
<keyword evidence="4" id="KW-0862">Zinc</keyword>
<evidence type="ECO:0000256" key="8">
    <source>
        <dbReference type="ARBA" id="ARBA00023242"/>
    </source>
</evidence>
<keyword evidence="5" id="KW-0805">Transcription regulation</keyword>
<dbReference type="PANTHER" id="PTHR46245">
    <property type="entry name" value="B3 DOMAIN-CONTAINING PROTEIN OS07G0563300"/>
    <property type="match status" value="1"/>
</dbReference>
<dbReference type="Gene3D" id="2.40.330.10">
    <property type="entry name" value="DNA-binding pseudobarrel domain"/>
    <property type="match status" value="1"/>
</dbReference>
<dbReference type="CDD" id="cd10017">
    <property type="entry name" value="B3_DNA"/>
    <property type="match status" value="1"/>
</dbReference>
<dbReference type="OrthoDB" id="757982at2759"/>
<dbReference type="InterPro" id="IPR011124">
    <property type="entry name" value="Znf_CW"/>
</dbReference>
<keyword evidence="3" id="KW-0863">Zinc-finger</keyword>
<evidence type="ECO:0000313" key="12">
    <source>
        <dbReference type="EMBL" id="GFQ01824.1"/>
    </source>
</evidence>